<evidence type="ECO:0000259" key="1">
    <source>
        <dbReference type="Pfam" id="PF14280"/>
    </source>
</evidence>
<accession>A0A6C2YQR4</accession>
<dbReference type="EMBL" id="LR593887">
    <property type="protein sequence ID" value="VTS05343.1"/>
    <property type="molecule type" value="Genomic_DNA"/>
</dbReference>
<dbReference type="InParanoid" id="A0A6C2YQR4"/>
<evidence type="ECO:0000313" key="2">
    <source>
        <dbReference type="EMBL" id="VIP03988.1"/>
    </source>
</evidence>
<sequence length="555" mass="63511">MPGKKKTRDFLERGVTHDIDEAAQRIFKSAIPMHWIENKLVRDYGKDYLIEISNAITREITGKTIYVQLKGVDGANYLYDSTVVAHKLELRHLTYYCDEIKEPVFLVVVDVQTKKGYWLFLQQYLASKKEWRSRKTYTLHIPVANDLADHIKLESEADRAIKYMRILSATTRERLDFDIQQLEAKDPRFQVIPTITRETTKYQLKALKPVAFSLTLKAPPKRGSDLADDLIGKGQAVPFAPGEVEFTGSPLFEEFNEVGGILRIVHKFDATVTLICLDEEGKEVARSMEIQGVVEGGRDEKHFRSKESRSPVEFEFGPLTQGKGGSVKIRGDSNVWKDQPLRLASYFELTHRLFTALVEHNRLIVECHQQGNLIFKVTMRMDNLEKIRPFVNFLDVLDKARKVARHFNLNPVYSEEIWKDDESVDEIITAYNVVFNNSHQVNPENHVITVTFTKSEAEKIVKQDVDLAGLKLYTSVDFKLPFMGNQLALGRLAVEATNVRMDLTVESLQQLLQEVGDGVKIPYVCSKSSSYVLRQLTDAEKEDQQEGQEHREQAN</sequence>
<dbReference type="EMBL" id="LR586016">
    <property type="protein sequence ID" value="VIP03988.1"/>
    <property type="molecule type" value="Genomic_DNA"/>
</dbReference>
<name>A0A6C2YQR4_9BACT</name>
<keyword evidence="3" id="KW-1185">Reference proteome</keyword>
<evidence type="ECO:0000313" key="3">
    <source>
        <dbReference type="Proteomes" id="UP000464378"/>
    </source>
</evidence>
<dbReference type="Pfam" id="PF14280">
    <property type="entry name" value="DUF4365"/>
    <property type="match status" value="1"/>
</dbReference>
<reference evidence="2" key="1">
    <citation type="submission" date="2019-04" db="EMBL/GenBank/DDBJ databases">
        <authorList>
            <consortium name="Science for Life Laboratories"/>
        </authorList>
    </citation>
    <scope>NUCLEOTIDE SEQUENCE</scope>
    <source>
        <strain evidence="2">MBLW1</strain>
    </source>
</reference>
<feature type="domain" description="DUF4365" evidence="1">
    <location>
        <begin position="22"/>
        <end position="149"/>
    </location>
</feature>
<dbReference type="AlphaFoldDB" id="A0A6C2YQR4"/>
<dbReference type="Proteomes" id="UP000464378">
    <property type="component" value="Chromosome"/>
</dbReference>
<proteinExistence type="predicted"/>
<protein>
    <recommendedName>
        <fullName evidence="1">DUF4365 domain-containing protein</fullName>
    </recommendedName>
</protein>
<dbReference type="InterPro" id="IPR025375">
    <property type="entry name" value="DUF4365"/>
</dbReference>
<gene>
    <name evidence="2" type="ORF">GMBLW1_52050</name>
</gene>
<dbReference type="KEGG" id="tim:GMBLW1_52050"/>
<organism evidence="2">
    <name type="scientific">Tuwongella immobilis</name>
    <dbReference type="NCBI Taxonomy" id="692036"/>
    <lineage>
        <taxon>Bacteria</taxon>
        <taxon>Pseudomonadati</taxon>
        <taxon>Planctomycetota</taxon>
        <taxon>Planctomycetia</taxon>
        <taxon>Gemmatales</taxon>
        <taxon>Gemmataceae</taxon>
        <taxon>Tuwongella</taxon>
    </lineage>
</organism>